<evidence type="ECO:0000256" key="7">
    <source>
        <dbReference type="ARBA" id="ARBA00023027"/>
    </source>
</evidence>
<dbReference type="OrthoDB" id="9801785at2"/>
<sequence>MDMRPVSRTILVAGGAGFIGSHLCTALLAQGHKVICLDSFQTGRHENVAALTEHPNFQLIEADVEQLPEVRERLDRVYNLASPASPPAYQADPVRTMMTNVVGTNNLLALAEAKGARLLQASTSEVYGDPEVHPQPEGYTGHVNCNGPRACYDEGKRAAEALCYDYLRADRVDVRVARIFNTYGPHMQCDDGRIVSNFICQALSDQPMTIYGTGEQTRSFCYVTDMVDGLMALMELGETPDAPVNIGNPGEFTILKLAELIRKVAPTDARPEFHPLPKDDPKRRRPDITRAKALLGWAPRVPLEEGLKKTVPWFAEALGRTEPASNRVVEAQR</sequence>
<organism evidence="14 15">
    <name type="scientific">Palleronia marisminoris</name>
    <dbReference type="NCBI Taxonomy" id="315423"/>
    <lineage>
        <taxon>Bacteria</taxon>
        <taxon>Pseudomonadati</taxon>
        <taxon>Pseudomonadota</taxon>
        <taxon>Alphaproteobacteria</taxon>
        <taxon>Rhodobacterales</taxon>
        <taxon>Roseobacteraceae</taxon>
        <taxon>Palleronia</taxon>
    </lineage>
</organism>
<dbReference type="FunFam" id="3.40.50.720:FF:000065">
    <property type="entry name" value="UDP-glucuronic acid decarboxylase 1"/>
    <property type="match status" value="1"/>
</dbReference>
<dbReference type="InterPro" id="IPR044516">
    <property type="entry name" value="UXS-like"/>
</dbReference>
<comment type="subcellular location">
    <subcellularLocation>
        <location evidence="2">Golgi apparatus membrane</location>
        <topology evidence="2">Single-pass type II membrane protein</topology>
    </subcellularLocation>
    <subcellularLocation>
        <location evidence="12">Golgi apparatus</location>
        <location evidence="12">Golgi stack membrane</location>
    </subcellularLocation>
</comment>
<evidence type="ECO:0000256" key="6">
    <source>
        <dbReference type="ARBA" id="ARBA00022989"/>
    </source>
</evidence>
<dbReference type="GO" id="GO:0070403">
    <property type="term" value="F:NAD+ binding"/>
    <property type="evidence" value="ECO:0007669"/>
    <property type="project" value="InterPro"/>
</dbReference>
<keyword evidence="7" id="KW-0520">NAD</keyword>
<keyword evidence="4" id="KW-0210">Decarboxylase</keyword>
<dbReference type="Pfam" id="PF01370">
    <property type="entry name" value="Epimerase"/>
    <property type="match status" value="1"/>
</dbReference>
<evidence type="ECO:0000256" key="4">
    <source>
        <dbReference type="ARBA" id="ARBA00022793"/>
    </source>
</evidence>
<keyword evidence="6" id="KW-1133">Transmembrane helix</keyword>
<dbReference type="Proteomes" id="UP000193870">
    <property type="component" value="Unassembled WGS sequence"/>
</dbReference>
<comment type="cofactor">
    <cofactor evidence="1">
        <name>NAD(+)</name>
        <dbReference type="ChEBI" id="CHEBI:57540"/>
    </cofactor>
</comment>
<evidence type="ECO:0000256" key="2">
    <source>
        <dbReference type="ARBA" id="ARBA00004323"/>
    </source>
</evidence>
<dbReference type="EC" id="5.1.3.2" evidence="14"/>
<dbReference type="RefSeq" id="WP_085853531.1">
    <property type="nucleotide sequence ID" value="NZ_FOPF01000003.1"/>
</dbReference>
<dbReference type="GO" id="GO:0005737">
    <property type="term" value="C:cytoplasm"/>
    <property type="evidence" value="ECO:0007669"/>
    <property type="project" value="TreeGrafter"/>
</dbReference>
<evidence type="ECO:0000256" key="1">
    <source>
        <dbReference type="ARBA" id="ARBA00001911"/>
    </source>
</evidence>
<keyword evidence="11" id="KW-0456">Lyase</keyword>
<evidence type="ECO:0000256" key="8">
    <source>
        <dbReference type="ARBA" id="ARBA00023034"/>
    </source>
</evidence>
<evidence type="ECO:0000256" key="10">
    <source>
        <dbReference type="ARBA" id="ARBA00023180"/>
    </source>
</evidence>
<evidence type="ECO:0000313" key="14">
    <source>
        <dbReference type="EMBL" id="SLN36088.1"/>
    </source>
</evidence>
<feature type="domain" description="NAD-dependent epimerase/dehydratase" evidence="13">
    <location>
        <begin position="10"/>
        <end position="247"/>
    </location>
</feature>
<evidence type="ECO:0000256" key="3">
    <source>
        <dbReference type="ARBA" id="ARBA00022692"/>
    </source>
</evidence>
<dbReference type="STRING" id="315423.SAMN04488020_103252"/>
<dbReference type="GO" id="GO:0042732">
    <property type="term" value="P:D-xylose metabolic process"/>
    <property type="evidence" value="ECO:0007669"/>
    <property type="project" value="InterPro"/>
</dbReference>
<keyword evidence="8" id="KW-0333">Golgi apparatus</keyword>
<name>A0A1Y5SEV4_9RHOB</name>
<dbReference type="CDD" id="cd05230">
    <property type="entry name" value="UGD_SDR_e"/>
    <property type="match status" value="1"/>
</dbReference>
<dbReference type="PANTHER" id="PTHR43078:SF6">
    <property type="entry name" value="UDP-GLUCURONIC ACID DECARBOXYLASE 1"/>
    <property type="match status" value="1"/>
</dbReference>
<evidence type="ECO:0000256" key="5">
    <source>
        <dbReference type="ARBA" id="ARBA00022968"/>
    </source>
</evidence>
<keyword evidence="10" id="KW-0325">Glycoprotein</keyword>
<accession>A0A1Y5SEV4</accession>
<proteinExistence type="predicted"/>
<keyword evidence="9" id="KW-0472">Membrane</keyword>
<gene>
    <name evidence="14" type="ORF">PAM7066_01533</name>
</gene>
<dbReference type="InterPro" id="IPR036291">
    <property type="entry name" value="NAD(P)-bd_dom_sf"/>
</dbReference>
<dbReference type="GO" id="GO:0048040">
    <property type="term" value="F:UDP-glucuronate decarboxylase activity"/>
    <property type="evidence" value="ECO:0007669"/>
    <property type="project" value="TreeGrafter"/>
</dbReference>
<dbReference type="Gene3D" id="3.40.50.720">
    <property type="entry name" value="NAD(P)-binding Rossmann-like Domain"/>
    <property type="match status" value="1"/>
</dbReference>
<dbReference type="AlphaFoldDB" id="A0A1Y5SEV4"/>
<evidence type="ECO:0000256" key="12">
    <source>
        <dbReference type="ARBA" id="ARBA00037859"/>
    </source>
</evidence>
<evidence type="ECO:0000313" key="15">
    <source>
        <dbReference type="Proteomes" id="UP000193870"/>
    </source>
</evidence>
<keyword evidence="3" id="KW-0812">Transmembrane</keyword>
<dbReference type="InterPro" id="IPR001509">
    <property type="entry name" value="Epimerase_deHydtase"/>
</dbReference>
<reference evidence="14 15" key="1">
    <citation type="submission" date="2017-03" db="EMBL/GenBank/DDBJ databases">
        <authorList>
            <person name="Afonso C.L."/>
            <person name="Miller P.J."/>
            <person name="Scott M.A."/>
            <person name="Spackman E."/>
            <person name="Goraichik I."/>
            <person name="Dimitrov K.M."/>
            <person name="Suarez D.L."/>
            <person name="Swayne D.E."/>
        </authorList>
    </citation>
    <scope>NUCLEOTIDE SEQUENCE [LARGE SCALE GENOMIC DNA]</scope>
    <source>
        <strain evidence="14 15">CECT 7066</strain>
    </source>
</reference>
<protein>
    <submittedName>
        <fullName evidence="14">UDP-glucose 4-epimerase</fullName>
        <ecNumber evidence="14">5.1.3.2</ecNumber>
    </submittedName>
</protein>
<dbReference type="SUPFAM" id="SSF51735">
    <property type="entry name" value="NAD(P)-binding Rossmann-fold domains"/>
    <property type="match status" value="1"/>
</dbReference>
<keyword evidence="15" id="KW-1185">Reference proteome</keyword>
<evidence type="ECO:0000259" key="13">
    <source>
        <dbReference type="Pfam" id="PF01370"/>
    </source>
</evidence>
<dbReference type="PANTHER" id="PTHR43078">
    <property type="entry name" value="UDP-GLUCURONIC ACID DECARBOXYLASE-RELATED"/>
    <property type="match status" value="1"/>
</dbReference>
<evidence type="ECO:0000256" key="11">
    <source>
        <dbReference type="ARBA" id="ARBA00023239"/>
    </source>
</evidence>
<evidence type="ECO:0000256" key="9">
    <source>
        <dbReference type="ARBA" id="ARBA00023136"/>
    </source>
</evidence>
<dbReference type="EMBL" id="FWFV01000003">
    <property type="protein sequence ID" value="SLN36088.1"/>
    <property type="molecule type" value="Genomic_DNA"/>
</dbReference>
<keyword evidence="14" id="KW-0413">Isomerase</keyword>
<keyword evidence="5" id="KW-0735">Signal-anchor</keyword>
<dbReference type="GO" id="GO:0003978">
    <property type="term" value="F:UDP-glucose 4-epimerase activity"/>
    <property type="evidence" value="ECO:0007669"/>
    <property type="project" value="UniProtKB-EC"/>
</dbReference>